<organism evidence="3 4">
    <name type="scientific">Nezara viridula</name>
    <name type="common">Southern green stink bug</name>
    <name type="synonym">Cimex viridulus</name>
    <dbReference type="NCBI Taxonomy" id="85310"/>
    <lineage>
        <taxon>Eukaryota</taxon>
        <taxon>Metazoa</taxon>
        <taxon>Ecdysozoa</taxon>
        <taxon>Arthropoda</taxon>
        <taxon>Hexapoda</taxon>
        <taxon>Insecta</taxon>
        <taxon>Pterygota</taxon>
        <taxon>Neoptera</taxon>
        <taxon>Paraneoptera</taxon>
        <taxon>Hemiptera</taxon>
        <taxon>Heteroptera</taxon>
        <taxon>Panheteroptera</taxon>
        <taxon>Pentatomomorpha</taxon>
        <taxon>Pentatomoidea</taxon>
        <taxon>Pentatomidae</taxon>
        <taxon>Pentatominae</taxon>
        <taxon>Nezara</taxon>
    </lineage>
</organism>
<evidence type="ECO:0000313" key="4">
    <source>
        <dbReference type="Proteomes" id="UP001152798"/>
    </source>
</evidence>
<name>A0A9P0GXB0_NEZVI</name>
<feature type="compositionally biased region" description="Low complexity" evidence="1">
    <location>
        <begin position="186"/>
        <end position="200"/>
    </location>
</feature>
<sequence>MKNSIGSLLALVTMVAYSSASTNCTQPLEIRSGLKILVHKYLCNQEVDNADLQTEPEIFYDAPLRQDRNYTLFLLENNNNTGSYKIHWFLTDIIPINKSLTANKTIVEGYKPPMNSKNSHFTVLMYGHHNNFHPISPSHTEMDNFIPNTWAAPIPNITLENNATFLVTGRNTSHLHPSGVIHPHTTTQTHTSQTHPTHPTFESPKTTIRPQYVTEKVTEKQTEYHVYNSTNSSSTNHNSPSHSHKSRATNHVCSLTVMFIPLISLITKVIF</sequence>
<feature type="signal peptide" evidence="2">
    <location>
        <begin position="1"/>
        <end position="20"/>
    </location>
</feature>
<keyword evidence="4" id="KW-1185">Reference proteome</keyword>
<accession>A0A9P0GXB0</accession>
<protein>
    <submittedName>
        <fullName evidence="3">Uncharacterized protein</fullName>
    </submittedName>
</protein>
<dbReference type="AlphaFoldDB" id="A0A9P0GXB0"/>
<dbReference type="Proteomes" id="UP001152798">
    <property type="component" value="Chromosome 1"/>
</dbReference>
<evidence type="ECO:0000256" key="1">
    <source>
        <dbReference type="SAM" id="MobiDB-lite"/>
    </source>
</evidence>
<dbReference type="EMBL" id="OV725077">
    <property type="protein sequence ID" value="CAH1389533.1"/>
    <property type="molecule type" value="Genomic_DNA"/>
</dbReference>
<feature type="chain" id="PRO_5040470791" evidence="2">
    <location>
        <begin position="21"/>
        <end position="271"/>
    </location>
</feature>
<gene>
    <name evidence="3" type="ORF">NEZAVI_LOCUS929</name>
</gene>
<evidence type="ECO:0000313" key="3">
    <source>
        <dbReference type="EMBL" id="CAH1389533.1"/>
    </source>
</evidence>
<dbReference type="InterPro" id="IPR036610">
    <property type="entry name" value="PEBP-like_sf"/>
</dbReference>
<keyword evidence="2" id="KW-0732">Signal</keyword>
<dbReference type="SUPFAM" id="SSF49777">
    <property type="entry name" value="PEBP-like"/>
    <property type="match status" value="1"/>
</dbReference>
<evidence type="ECO:0000256" key="2">
    <source>
        <dbReference type="SAM" id="SignalP"/>
    </source>
</evidence>
<dbReference type="OrthoDB" id="6623740at2759"/>
<feature type="region of interest" description="Disordered" evidence="1">
    <location>
        <begin position="186"/>
        <end position="206"/>
    </location>
</feature>
<reference evidence="3" key="1">
    <citation type="submission" date="2022-01" db="EMBL/GenBank/DDBJ databases">
        <authorList>
            <person name="King R."/>
        </authorList>
    </citation>
    <scope>NUCLEOTIDE SEQUENCE</scope>
</reference>
<proteinExistence type="predicted"/>